<protein>
    <submittedName>
        <fullName evidence="7">Protein RTM1</fullName>
    </submittedName>
</protein>
<evidence type="ECO:0000313" key="8">
    <source>
        <dbReference type="Proteomes" id="UP000469558"/>
    </source>
</evidence>
<dbReference type="PANTHER" id="PTHR31465:SF15">
    <property type="entry name" value="LIPID TRANSPORTER ATNI-RELATED"/>
    <property type="match status" value="1"/>
</dbReference>
<keyword evidence="3 6" id="KW-1133">Transmembrane helix</keyword>
<feature type="transmembrane region" description="Helical" evidence="6">
    <location>
        <begin position="149"/>
        <end position="173"/>
    </location>
</feature>
<feature type="transmembrane region" description="Helical" evidence="6">
    <location>
        <begin position="44"/>
        <end position="63"/>
    </location>
</feature>
<dbReference type="PANTHER" id="PTHR31465">
    <property type="entry name" value="PROTEIN RTA1-RELATED"/>
    <property type="match status" value="1"/>
</dbReference>
<feature type="transmembrane region" description="Helical" evidence="6">
    <location>
        <begin position="75"/>
        <end position="93"/>
    </location>
</feature>
<dbReference type="Pfam" id="PF04479">
    <property type="entry name" value="RTA1"/>
    <property type="match status" value="1"/>
</dbReference>
<dbReference type="Proteomes" id="UP000469558">
    <property type="component" value="Unassembled WGS sequence"/>
</dbReference>
<keyword evidence="4 6" id="KW-0472">Membrane</keyword>
<name>A0A8T9C1P3_9HELO</name>
<accession>A0A8T9C1P3</accession>
<feature type="region of interest" description="Disordered" evidence="5">
    <location>
        <begin position="336"/>
        <end position="375"/>
    </location>
</feature>
<sequence>MSSTILSSATSSTSTASATASCTSAVPDKNGYTDPSACGAIYSYYPSFGAAILFSVLFGAATIMHIFQAAKFRKTFCWVVIMGCIWETASFALRAYSTRHQRESTIYTISFLLVTLAPILVNAFDYMLLGRMVHYYLPSQKIFVRASHFSRYFVWLDIIAFLVQLAGASILSGTDVKQSTLELGIHIYMGGIGLQQFFIVVFTGLAVKFHREMLQLDKSGVILRQGWKKLLYALYASLALISIRIIYRLIEYAPGINANNPLPSHEAFFYCLDALPMLFAVTVLCFIHPGHVLIGPESEFPKVTRKQKKAAKAAKKAEKQARKAGVKLLDSDAMEYSHETELEEGLQGGQQQTSHYSSVGGYQGYQQYGGDSHNN</sequence>
<feature type="transmembrane region" description="Helical" evidence="6">
    <location>
        <begin position="185"/>
        <end position="209"/>
    </location>
</feature>
<reference evidence="7 8" key="1">
    <citation type="submission" date="2018-05" db="EMBL/GenBank/DDBJ databases">
        <title>Genome sequencing and assembly of the regulated plant pathogen Lachnellula willkommii and related sister species for the development of diagnostic species identification markers.</title>
        <authorList>
            <person name="Giroux E."/>
            <person name="Bilodeau G."/>
        </authorList>
    </citation>
    <scope>NUCLEOTIDE SEQUENCE [LARGE SCALE GENOMIC DNA]</scope>
    <source>
        <strain evidence="7 8">CBS 268.59</strain>
    </source>
</reference>
<keyword evidence="2 6" id="KW-0812">Transmembrane</keyword>
<evidence type="ECO:0000256" key="5">
    <source>
        <dbReference type="SAM" id="MobiDB-lite"/>
    </source>
</evidence>
<gene>
    <name evidence="7" type="primary">RTM1_1</name>
    <name evidence="7" type="ORF">LSUE1_G009551</name>
</gene>
<keyword evidence="8" id="KW-1185">Reference proteome</keyword>
<dbReference type="GO" id="GO:0016020">
    <property type="term" value="C:membrane"/>
    <property type="evidence" value="ECO:0007669"/>
    <property type="project" value="UniProtKB-SubCell"/>
</dbReference>
<proteinExistence type="predicted"/>
<evidence type="ECO:0000256" key="2">
    <source>
        <dbReference type="ARBA" id="ARBA00022692"/>
    </source>
</evidence>
<dbReference type="EMBL" id="QGMK01001598">
    <property type="protein sequence ID" value="TVY67364.1"/>
    <property type="molecule type" value="Genomic_DNA"/>
</dbReference>
<evidence type="ECO:0000313" key="7">
    <source>
        <dbReference type="EMBL" id="TVY67364.1"/>
    </source>
</evidence>
<dbReference type="InterPro" id="IPR007568">
    <property type="entry name" value="RTA1"/>
</dbReference>
<feature type="transmembrane region" description="Helical" evidence="6">
    <location>
        <begin position="105"/>
        <end position="128"/>
    </location>
</feature>
<evidence type="ECO:0000256" key="4">
    <source>
        <dbReference type="ARBA" id="ARBA00023136"/>
    </source>
</evidence>
<evidence type="ECO:0000256" key="6">
    <source>
        <dbReference type="SAM" id="Phobius"/>
    </source>
</evidence>
<dbReference type="AlphaFoldDB" id="A0A8T9C1P3"/>
<feature type="transmembrane region" description="Helical" evidence="6">
    <location>
        <begin position="267"/>
        <end position="287"/>
    </location>
</feature>
<evidence type="ECO:0000256" key="1">
    <source>
        <dbReference type="ARBA" id="ARBA00004141"/>
    </source>
</evidence>
<feature type="compositionally biased region" description="Low complexity" evidence="5">
    <location>
        <begin position="364"/>
        <end position="375"/>
    </location>
</feature>
<dbReference type="OrthoDB" id="5384040at2759"/>
<organism evidence="7 8">
    <name type="scientific">Lachnellula suecica</name>
    <dbReference type="NCBI Taxonomy" id="602035"/>
    <lineage>
        <taxon>Eukaryota</taxon>
        <taxon>Fungi</taxon>
        <taxon>Dikarya</taxon>
        <taxon>Ascomycota</taxon>
        <taxon>Pezizomycotina</taxon>
        <taxon>Leotiomycetes</taxon>
        <taxon>Helotiales</taxon>
        <taxon>Lachnaceae</taxon>
        <taxon>Lachnellula</taxon>
    </lineage>
</organism>
<evidence type="ECO:0000256" key="3">
    <source>
        <dbReference type="ARBA" id="ARBA00022989"/>
    </source>
</evidence>
<comment type="subcellular location">
    <subcellularLocation>
        <location evidence="1">Membrane</location>
        <topology evidence="1">Multi-pass membrane protein</topology>
    </subcellularLocation>
</comment>
<comment type="caution">
    <text evidence="7">The sequence shown here is derived from an EMBL/GenBank/DDBJ whole genome shotgun (WGS) entry which is preliminary data.</text>
</comment>
<feature type="transmembrane region" description="Helical" evidence="6">
    <location>
        <begin position="230"/>
        <end position="247"/>
    </location>
</feature>